<organism evidence="2 3">
    <name type="scientific">Amorphotheca resinae ATCC 22711</name>
    <dbReference type="NCBI Taxonomy" id="857342"/>
    <lineage>
        <taxon>Eukaryota</taxon>
        <taxon>Fungi</taxon>
        <taxon>Dikarya</taxon>
        <taxon>Ascomycota</taxon>
        <taxon>Pezizomycotina</taxon>
        <taxon>Leotiomycetes</taxon>
        <taxon>Helotiales</taxon>
        <taxon>Amorphothecaceae</taxon>
        <taxon>Amorphotheca</taxon>
    </lineage>
</organism>
<dbReference type="RefSeq" id="XP_024719452.1">
    <property type="nucleotide sequence ID" value="XM_024865233.1"/>
</dbReference>
<accession>A0A2T3AXS6</accession>
<sequence length="82" mass="8822">MSFPSLISYPSLTSLSSLISLYIFLISPISLIPLPPLSHLISSHHVHPPSLLSSQRPSSFLQALATTSSVCRHSLPRGGRTS</sequence>
<keyword evidence="1" id="KW-0812">Transmembrane</keyword>
<keyword evidence="1" id="KW-0472">Membrane</keyword>
<proteinExistence type="predicted"/>
<dbReference type="Proteomes" id="UP000241818">
    <property type="component" value="Unassembled WGS sequence"/>
</dbReference>
<gene>
    <name evidence="2" type="ORF">M430DRAFT_253593</name>
</gene>
<feature type="transmembrane region" description="Helical" evidence="1">
    <location>
        <begin position="12"/>
        <end position="34"/>
    </location>
</feature>
<evidence type="ECO:0000256" key="1">
    <source>
        <dbReference type="SAM" id="Phobius"/>
    </source>
</evidence>
<keyword evidence="1" id="KW-1133">Transmembrane helix</keyword>
<dbReference type="InParanoid" id="A0A2T3AXS6"/>
<evidence type="ECO:0000313" key="3">
    <source>
        <dbReference type="Proteomes" id="UP000241818"/>
    </source>
</evidence>
<name>A0A2T3AXS6_AMORE</name>
<reference evidence="2 3" key="1">
    <citation type="journal article" date="2018" name="New Phytol.">
        <title>Comparative genomics and transcriptomics depict ericoid mycorrhizal fungi as versatile saprotrophs and plant mutualists.</title>
        <authorList>
            <person name="Martino E."/>
            <person name="Morin E."/>
            <person name="Grelet G.A."/>
            <person name="Kuo A."/>
            <person name="Kohler A."/>
            <person name="Daghino S."/>
            <person name="Barry K.W."/>
            <person name="Cichocki N."/>
            <person name="Clum A."/>
            <person name="Dockter R.B."/>
            <person name="Hainaut M."/>
            <person name="Kuo R.C."/>
            <person name="LaButti K."/>
            <person name="Lindahl B.D."/>
            <person name="Lindquist E.A."/>
            <person name="Lipzen A."/>
            <person name="Khouja H.R."/>
            <person name="Magnuson J."/>
            <person name="Murat C."/>
            <person name="Ohm R.A."/>
            <person name="Singer S.W."/>
            <person name="Spatafora J.W."/>
            <person name="Wang M."/>
            <person name="Veneault-Fourrey C."/>
            <person name="Henrissat B."/>
            <person name="Grigoriev I.V."/>
            <person name="Martin F.M."/>
            <person name="Perotto S."/>
        </authorList>
    </citation>
    <scope>NUCLEOTIDE SEQUENCE [LARGE SCALE GENOMIC DNA]</scope>
    <source>
        <strain evidence="2 3">ATCC 22711</strain>
    </source>
</reference>
<protein>
    <submittedName>
        <fullName evidence="2">Uncharacterized protein</fullName>
    </submittedName>
</protein>
<dbReference type="GeneID" id="36573314"/>
<keyword evidence="3" id="KW-1185">Reference proteome</keyword>
<evidence type="ECO:0000313" key="2">
    <source>
        <dbReference type="EMBL" id="PSS14853.1"/>
    </source>
</evidence>
<dbReference type="EMBL" id="KZ679013">
    <property type="protein sequence ID" value="PSS14853.1"/>
    <property type="molecule type" value="Genomic_DNA"/>
</dbReference>
<dbReference type="AlphaFoldDB" id="A0A2T3AXS6"/>